<dbReference type="InterPro" id="IPR000649">
    <property type="entry name" value="IF-2B-related"/>
</dbReference>
<gene>
    <name evidence="2" type="ORF">PAP_02430</name>
</gene>
<dbReference type="EMBL" id="CP006019">
    <property type="protein sequence ID" value="AIF68916.1"/>
    <property type="molecule type" value="Genomic_DNA"/>
</dbReference>
<evidence type="ECO:0000313" key="3">
    <source>
        <dbReference type="Proteomes" id="UP000027981"/>
    </source>
</evidence>
<dbReference type="Gene3D" id="1.20.120.420">
    <property type="entry name" value="translation initiation factor eif-2b, domain 1"/>
    <property type="match status" value="1"/>
</dbReference>
<dbReference type="InterPro" id="IPR027363">
    <property type="entry name" value="M1Pi_N"/>
</dbReference>
<reference evidence="3" key="1">
    <citation type="submission" date="2013-06" db="EMBL/GenBank/DDBJ databases">
        <title>Complete Genome Sequence of Hyperthermophilic Palaeococcus pacificus DY20341T, Isolated from a Deep-Sea Hydrothermal Sediments.</title>
        <authorList>
            <person name="Zeng X."/>
            <person name="Shao Z."/>
        </authorList>
    </citation>
    <scope>NUCLEOTIDE SEQUENCE [LARGE SCALE GENOMIC DNA]</scope>
    <source>
        <strain evidence="3">DY20341</strain>
    </source>
</reference>
<dbReference type="InterPro" id="IPR037171">
    <property type="entry name" value="NagB/RpiA_transferase-like"/>
</dbReference>
<sequence length="275" mass="30362">MLPSEVQAILEEMREERVRGASYLAKKGAEAYITLAGLLSGDELLEALNELSREIKGVNPAMASLYNLTRFIPHSPNSLIVKTKAEEFIKLSDEAKREIGNIGSELIDEGDVIITHSFSSTVLEIFKVAIKKGKRFKVILTESAPDYEGLALAKELEAIGVPFEVITDAQLGLFAKNATFALVGADNITQDGSVINKAGTYLLALACHDNGVPFYAAAESFKIHPELEAGEVEIVERKFKRNHFLIRNYLFDVTPWRYVRGIITELGILVPPKEL</sequence>
<proteinExistence type="inferred from homology"/>
<dbReference type="eggNOG" id="arCOG01125">
    <property type="taxonomic scope" value="Archaea"/>
</dbReference>
<dbReference type="PANTHER" id="PTHR43475:SF2">
    <property type="entry name" value="RIBOSE 1,5-BISPHOSPHATE ISOMERASE"/>
    <property type="match status" value="1"/>
</dbReference>
<dbReference type="Gene3D" id="3.40.50.10470">
    <property type="entry name" value="Translation initiation factor eif-2b, domain 2"/>
    <property type="match status" value="1"/>
</dbReference>
<keyword evidence="2" id="KW-0648">Protein biosynthesis</keyword>
<keyword evidence="2" id="KW-0396">Initiation factor</keyword>
<organism evidence="2 3">
    <name type="scientific">Palaeococcus pacificus DY20341</name>
    <dbReference type="NCBI Taxonomy" id="1343739"/>
    <lineage>
        <taxon>Archaea</taxon>
        <taxon>Methanobacteriati</taxon>
        <taxon>Methanobacteriota</taxon>
        <taxon>Thermococci</taxon>
        <taxon>Thermococcales</taxon>
        <taxon>Thermococcaceae</taxon>
        <taxon>Palaeococcus</taxon>
    </lineage>
</organism>
<dbReference type="GO" id="GO:0019509">
    <property type="term" value="P:L-methionine salvage from methylthioadenosine"/>
    <property type="evidence" value="ECO:0007669"/>
    <property type="project" value="TreeGrafter"/>
</dbReference>
<evidence type="ECO:0000256" key="1">
    <source>
        <dbReference type="RuleBase" id="RU003814"/>
    </source>
</evidence>
<evidence type="ECO:0000313" key="2">
    <source>
        <dbReference type="EMBL" id="AIF68916.1"/>
    </source>
</evidence>
<dbReference type="GeneID" id="24841616"/>
<dbReference type="SUPFAM" id="SSF100950">
    <property type="entry name" value="NagB/RpiA/CoA transferase-like"/>
    <property type="match status" value="1"/>
</dbReference>
<dbReference type="Proteomes" id="UP000027981">
    <property type="component" value="Chromosome"/>
</dbReference>
<dbReference type="HOGENOM" id="CLU_016218_2_1_2"/>
<comment type="similarity">
    <text evidence="1">Belongs to the eIF-2B alpha/beta/delta subunits family.</text>
</comment>
<dbReference type="GO" id="GO:0003743">
    <property type="term" value="F:translation initiation factor activity"/>
    <property type="evidence" value="ECO:0007669"/>
    <property type="project" value="UniProtKB-KW"/>
</dbReference>
<dbReference type="OrthoDB" id="45195at2157"/>
<dbReference type="STRING" id="1343739.PAP_02430"/>
<dbReference type="NCBIfam" id="NF006210">
    <property type="entry name" value="PRK08335.1"/>
    <property type="match status" value="1"/>
</dbReference>
<dbReference type="InterPro" id="IPR042529">
    <property type="entry name" value="IF_2B-like_C"/>
</dbReference>
<protein>
    <submittedName>
        <fullName evidence="2">Translation initiation factor IF-2</fullName>
    </submittedName>
</protein>
<name>A0A075LS14_9EURY</name>
<keyword evidence="3" id="KW-1185">Reference proteome</keyword>
<dbReference type="GO" id="GO:0046523">
    <property type="term" value="F:S-methyl-5-thioribose-1-phosphate isomerase activity"/>
    <property type="evidence" value="ECO:0007669"/>
    <property type="project" value="TreeGrafter"/>
</dbReference>
<dbReference type="Pfam" id="PF01008">
    <property type="entry name" value="IF-2B"/>
    <property type="match status" value="1"/>
</dbReference>
<dbReference type="PANTHER" id="PTHR43475">
    <property type="entry name" value="METHYLTHIORIBOSE-1-PHOSPHATE ISOMERASE"/>
    <property type="match status" value="1"/>
</dbReference>
<dbReference type="AlphaFoldDB" id="A0A075LS14"/>
<reference evidence="2 3" key="2">
    <citation type="journal article" date="2015" name="Genome Announc.">
        <title>Complete Genome Sequence of Hyperthermophilic Piezophilic Archaeon Palaeococcus pacificus DY20341T, Isolated from Deep-Sea Hydrothermal Sediments.</title>
        <authorList>
            <person name="Zeng X."/>
            <person name="Jebbar M."/>
            <person name="Shao Z."/>
        </authorList>
    </citation>
    <scope>NUCLEOTIDE SEQUENCE [LARGE SCALE GENOMIC DNA]</scope>
    <source>
        <strain evidence="2 3">DY20341</strain>
    </source>
</reference>
<dbReference type="RefSeq" id="WP_048164527.1">
    <property type="nucleotide sequence ID" value="NZ_CP006019.1"/>
</dbReference>
<accession>A0A075LS14</accession>
<dbReference type="KEGG" id="ppac:PAP_02430"/>